<comment type="caution">
    <text evidence="2">The sequence shown here is derived from an EMBL/GenBank/DDBJ whole genome shotgun (WGS) entry which is preliminary data.</text>
</comment>
<dbReference type="Proteomes" id="UP001218188">
    <property type="component" value="Unassembled WGS sequence"/>
</dbReference>
<evidence type="ECO:0000256" key="1">
    <source>
        <dbReference type="SAM" id="MobiDB-lite"/>
    </source>
</evidence>
<organism evidence="2 3">
    <name type="scientific">Mycena alexandri</name>
    <dbReference type="NCBI Taxonomy" id="1745969"/>
    <lineage>
        <taxon>Eukaryota</taxon>
        <taxon>Fungi</taxon>
        <taxon>Dikarya</taxon>
        <taxon>Basidiomycota</taxon>
        <taxon>Agaricomycotina</taxon>
        <taxon>Agaricomycetes</taxon>
        <taxon>Agaricomycetidae</taxon>
        <taxon>Agaricales</taxon>
        <taxon>Marasmiineae</taxon>
        <taxon>Mycenaceae</taxon>
        <taxon>Mycena</taxon>
    </lineage>
</organism>
<feature type="region of interest" description="Disordered" evidence="1">
    <location>
        <begin position="99"/>
        <end position="120"/>
    </location>
</feature>
<reference evidence="2" key="1">
    <citation type="submission" date="2023-03" db="EMBL/GenBank/DDBJ databases">
        <title>Massive genome expansion in bonnet fungi (Mycena s.s.) driven by repeated elements and novel gene families across ecological guilds.</title>
        <authorList>
            <consortium name="Lawrence Berkeley National Laboratory"/>
            <person name="Harder C.B."/>
            <person name="Miyauchi S."/>
            <person name="Viragh M."/>
            <person name="Kuo A."/>
            <person name="Thoen E."/>
            <person name="Andreopoulos B."/>
            <person name="Lu D."/>
            <person name="Skrede I."/>
            <person name="Drula E."/>
            <person name="Henrissat B."/>
            <person name="Morin E."/>
            <person name="Kohler A."/>
            <person name="Barry K."/>
            <person name="LaButti K."/>
            <person name="Morin E."/>
            <person name="Salamov A."/>
            <person name="Lipzen A."/>
            <person name="Mereny Z."/>
            <person name="Hegedus B."/>
            <person name="Baldrian P."/>
            <person name="Stursova M."/>
            <person name="Weitz H."/>
            <person name="Taylor A."/>
            <person name="Grigoriev I.V."/>
            <person name="Nagy L.G."/>
            <person name="Martin F."/>
            <person name="Kauserud H."/>
        </authorList>
    </citation>
    <scope>NUCLEOTIDE SEQUENCE</scope>
    <source>
        <strain evidence="2">CBHHK200</strain>
    </source>
</reference>
<evidence type="ECO:0000313" key="3">
    <source>
        <dbReference type="Proteomes" id="UP001218188"/>
    </source>
</evidence>
<sequence>MNNSTPFIAARAAGTDLTYTNTMPECCEKGQTYTTTSNESGQDYYFRNEPNTPRKQLEKCWTVYVDQYSKPEEHSESDRARPRETPYYRYLITNTQWKPGVESSIGPGEGTPNTEKPGNLVSPQLELKLHKHGASKKSLHPGPEENNRTNNDKAQIIINTDPNCYRDGRHLSHAYPRPQGLSKLRANSQSGPIELPSDMLDSDKEQKHSVYNAVSIRVRTSQTPFALGGLQQTLHTITYIEGTTGSILMVISMVTTSLHASSKK</sequence>
<protein>
    <submittedName>
        <fullName evidence="2">Uncharacterized protein</fullName>
    </submittedName>
</protein>
<evidence type="ECO:0000313" key="2">
    <source>
        <dbReference type="EMBL" id="KAJ7032176.1"/>
    </source>
</evidence>
<proteinExistence type="predicted"/>
<feature type="region of interest" description="Disordered" evidence="1">
    <location>
        <begin position="133"/>
        <end position="152"/>
    </location>
</feature>
<dbReference type="EMBL" id="JARJCM010000075">
    <property type="protein sequence ID" value="KAJ7032176.1"/>
    <property type="molecule type" value="Genomic_DNA"/>
</dbReference>
<feature type="compositionally biased region" description="Basic and acidic residues" evidence="1">
    <location>
        <begin position="142"/>
        <end position="151"/>
    </location>
</feature>
<dbReference type="AlphaFoldDB" id="A0AAD6SQE7"/>
<gene>
    <name evidence="2" type="ORF">C8F04DRAFT_1185238</name>
</gene>
<accession>A0AAD6SQE7</accession>
<name>A0AAD6SQE7_9AGAR</name>
<keyword evidence="3" id="KW-1185">Reference proteome</keyword>